<evidence type="ECO:0000256" key="1">
    <source>
        <dbReference type="ARBA" id="ARBA00022676"/>
    </source>
</evidence>
<organism evidence="3 4">
    <name type="scientific">Ferroglobus placidus (strain DSM 10642 / AEDII12DO)</name>
    <dbReference type="NCBI Taxonomy" id="589924"/>
    <lineage>
        <taxon>Archaea</taxon>
        <taxon>Methanobacteriati</taxon>
        <taxon>Methanobacteriota</taxon>
        <taxon>Archaeoglobi</taxon>
        <taxon>Archaeoglobales</taxon>
        <taxon>Archaeoglobaceae</taxon>
        <taxon>Ferroglobus</taxon>
    </lineage>
</organism>
<evidence type="ECO:0000313" key="3">
    <source>
        <dbReference type="EMBL" id="ADC65786.1"/>
    </source>
</evidence>
<keyword evidence="3" id="KW-0326">Glycosidase</keyword>
<dbReference type="PaxDb" id="589924-Ferp_1638"/>
<dbReference type="KEGG" id="fpl:Ferp_1638"/>
<dbReference type="PANTHER" id="PTHR34106:SF5">
    <property type="entry name" value="GLYCOSIDASE"/>
    <property type="match status" value="1"/>
</dbReference>
<keyword evidence="4" id="KW-1185">Reference proteome</keyword>
<dbReference type="AlphaFoldDB" id="D3RZ73"/>
<name>D3RZ73_FERPA</name>
<keyword evidence="3" id="KW-0378">Hydrolase</keyword>
<dbReference type="Gene3D" id="2.115.10.20">
    <property type="entry name" value="Glycosyl hydrolase domain, family 43"/>
    <property type="match status" value="1"/>
</dbReference>
<dbReference type="OrthoDB" id="6245at2157"/>
<keyword evidence="1" id="KW-0328">Glycosyltransferase</keyword>
<dbReference type="EMBL" id="CP001899">
    <property type="protein sequence ID" value="ADC65786.1"/>
    <property type="molecule type" value="Genomic_DNA"/>
</dbReference>
<sequence length="319" mass="36399">MKLKRHRKNPIIEPRGDDWEALATFNPGVALRDDKIYVFYRAVGEYVNYISRLGLAIFDKELNLIERKGEPVFAPDLKLWELSIEDARVTQINGFYYFTYVTTITPAPPFGVRKKFGIPKPEQAFSKCAVAVTKDFNSFKRLGIVTPHDAEERNLVLFPEKFNGKFAALHRPAKWLSENLEKPEVRFAILDIPGVIRESRKVLEPEEKWEEKKVGAGPPPIKTEKGWLLIYHGVDERDVYRAGAALLDLEKPWKVISKLEKPILEPEKEYEREGDVPNVVFPTGAVKIEDELLVFYGGADKVCCVASCNINDLIDELIP</sequence>
<dbReference type="STRING" id="589924.Ferp_1638"/>
<dbReference type="PANTHER" id="PTHR34106">
    <property type="entry name" value="GLYCOSIDASE"/>
    <property type="match status" value="1"/>
</dbReference>
<dbReference type="GO" id="GO:0016757">
    <property type="term" value="F:glycosyltransferase activity"/>
    <property type="evidence" value="ECO:0007669"/>
    <property type="project" value="UniProtKB-KW"/>
</dbReference>
<dbReference type="Proteomes" id="UP000002613">
    <property type="component" value="Chromosome"/>
</dbReference>
<reference evidence="4" key="1">
    <citation type="submission" date="2010-02" db="EMBL/GenBank/DDBJ databases">
        <title>Complete sequence of Ferroglobus placidus DSM 10642.</title>
        <authorList>
            <consortium name="US DOE Joint Genome Institute"/>
            <person name="Lucas S."/>
            <person name="Copeland A."/>
            <person name="Lapidus A."/>
            <person name="Cheng J.-F."/>
            <person name="Bruce D."/>
            <person name="Goodwin L."/>
            <person name="Pitluck S."/>
            <person name="Saunders E."/>
            <person name="Brettin T."/>
            <person name="Detter J.C."/>
            <person name="Han C."/>
            <person name="Tapia R."/>
            <person name="Larimer F."/>
            <person name="Land M."/>
            <person name="Hauser L."/>
            <person name="Kyrpides N."/>
            <person name="Ivanova N."/>
            <person name="Holmes D."/>
            <person name="Lovley D."/>
            <person name="Kyrpides N."/>
            <person name="Anderson I.J."/>
            <person name="Woyke T."/>
        </authorList>
    </citation>
    <scope>NUCLEOTIDE SEQUENCE [LARGE SCALE GENOMIC DNA]</scope>
    <source>
        <strain evidence="4">DSM 10642 / AEDII12DO</strain>
    </source>
</reference>
<accession>D3RZ73</accession>
<reference evidence="3 4" key="2">
    <citation type="journal article" date="2011" name="Stand. Genomic Sci.">
        <title>Complete genome sequence of Ferroglobus placidus AEDII12DO.</title>
        <authorList>
            <person name="Anderson I."/>
            <person name="Risso C."/>
            <person name="Holmes D."/>
            <person name="Lucas S."/>
            <person name="Copeland A."/>
            <person name="Lapidus A."/>
            <person name="Cheng J.F."/>
            <person name="Bruce D."/>
            <person name="Goodwin L."/>
            <person name="Pitluck S."/>
            <person name="Saunders E."/>
            <person name="Brettin T."/>
            <person name="Detter J.C."/>
            <person name="Han C."/>
            <person name="Tapia R."/>
            <person name="Larimer F."/>
            <person name="Land M."/>
            <person name="Hauser L."/>
            <person name="Woyke T."/>
            <person name="Lovley D."/>
            <person name="Kyrpides N."/>
            <person name="Ivanova N."/>
        </authorList>
    </citation>
    <scope>NUCLEOTIDE SEQUENCE [LARGE SCALE GENOMIC DNA]</scope>
    <source>
        <strain evidence="4">DSM 10642 / AEDII12DO</strain>
    </source>
</reference>
<evidence type="ECO:0000313" key="4">
    <source>
        <dbReference type="Proteomes" id="UP000002613"/>
    </source>
</evidence>
<dbReference type="SUPFAM" id="SSF75005">
    <property type="entry name" value="Arabinanase/levansucrase/invertase"/>
    <property type="match status" value="1"/>
</dbReference>
<dbReference type="eggNOG" id="arCOG04084">
    <property type="taxonomic scope" value="Archaea"/>
</dbReference>
<dbReference type="RefSeq" id="WP_012966126.1">
    <property type="nucleotide sequence ID" value="NC_013849.1"/>
</dbReference>
<dbReference type="GeneID" id="8779162"/>
<dbReference type="Pfam" id="PF04041">
    <property type="entry name" value="Glyco_hydro_130"/>
    <property type="match status" value="1"/>
</dbReference>
<dbReference type="CDD" id="cd18614">
    <property type="entry name" value="GH130"/>
    <property type="match status" value="1"/>
</dbReference>
<protein>
    <submittedName>
        <fullName evidence="3">Glycosidase PH1107-related protein</fullName>
    </submittedName>
</protein>
<dbReference type="HOGENOM" id="CLU_046648_0_0_2"/>
<gene>
    <name evidence="3" type="ordered locus">Ferp_1638</name>
</gene>
<proteinExistence type="predicted"/>
<evidence type="ECO:0000256" key="2">
    <source>
        <dbReference type="ARBA" id="ARBA00022679"/>
    </source>
</evidence>
<keyword evidence="2" id="KW-0808">Transferase</keyword>
<dbReference type="GO" id="GO:0016798">
    <property type="term" value="F:hydrolase activity, acting on glycosyl bonds"/>
    <property type="evidence" value="ECO:0007669"/>
    <property type="project" value="UniProtKB-KW"/>
</dbReference>
<dbReference type="InterPro" id="IPR023296">
    <property type="entry name" value="Glyco_hydro_beta-prop_sf"/>
</dbReference>
<dbReference type="InterPro" id="IPR007184">
    <property type="entry name" value="Mannoside_phosphorylase"/>
</dbReference>
<dbReference type="PIRSF" id="PIRSF016202">
    <property type="entry name" value="PH1107"/>
    <property type="match status" value="1"/>
</dbReference>